<comment type="caution">
    <text evidence="3">The sequence shown here is derived from an EMBL/GenBank/DDBJ whole genome shotgun (WGS) entry which is preliminary data.</text>
</comment>
<gene>
    <name evidence="3" type="ORF">G3N56_17800</name>
</gene>
<comment type="similarity">
    <text evidence="1">Belongs to the RelE toxin family.</text>
</comment>
<proteinExistence type="inferred from homology"/>
<dbReference type="Proteomes" id="UP000469724">
    <property type="component" value="Unassembled WGS sequence"/>
</dbReference>
<dbReference type="PANTHER" id="PTHR33755">
    <property type="entry name" value="TOXIN PARE1-RELATED"/>
    <property type="match status" value="1"/>
</dbReference>
<evidence type="ECO:0000256" key="1">
    <source>
        <dbReference type="ARBA" id="ARBA00006226"/>
    </source>
</evidence>
<dbReference type="InterPro" id="IPR051803">
    <property type="entry name" value="TA_system_RelE-like_toxin"/>
</dbReference>
<keyword evidence="4" id="KW-1185">Reference proteome</keyword>
<dbReference type="InterPro" id="IPR035093">
    <property type="entry name" value="RelE/ParE_toxin_dom_sf"/>
</dbReference>
<dbReference type="Gene3D" id="3.30.2310.20">
    <property type="entry name" value="RelE-like"/>
    <property type="match status" value="1"/>
</dbReference>
<sequence length="98" mass="10958">MPRVELAWTPSALRGVQRAYRFLAEKDRDAAKAAAGTIRKQAALLQKFPVAGRLVDDLDPEHRELLIPFGVTGYVLVYEVSAERILVLAVRHQKKAGY</sequence>
<dbReference type="AlphaFoldDB" id="A0A7K3NQT9"/>
<organism evidence="3 4">
    <name type="scientific">Desulfolutivibrio sulfodismutans</name>
    <dbReference type="NCBI Taxonomy" id="63561"/>
    <lineage>
        <taxon>Bacteria</taxon>
        <taxon>Pseudomonadati</taxon>
        <taxon>Thermodesulfobacteriota</taxon>
        <taxon>Desulfovibrionia</taxon>
        <taxon>Desulfovibrionales</taxon>
        <taxon>Desulfovibrionaceae</taxon>
        <taxon>Desulfolutivibrio</taxon>
    </lineage>
</organism>
<dbReference type="PANTHER" id="PTHR33755:SF7">
    <property type="entry name" value="TOXIN MODULE OF TOXIN-ANTITOXIN SYSTEM RELE_STBE FAMILY"/>
    <property type="match status" value="1"/>
</dbReference>
<dbReference type="EMBL" id="JAAGRQ010000117">
    <property type="protein sequence ID" value="NDY58592.1"/>
    <property type="molecule type" value="Genomic_DNA"/>
</dbReference>
<accession>A0A7K3NQT9</accession>
<evidence type="ECO:0000313" key="4">
    <source>
        <dbReference type="Proteomes" id="UP000469724"/>
    </source>
</evidence>
<evidence type="ECO:0000313" key="3">
    <source>
        <dbReference type="EMBL" id="NDY58592.1"/>
    </source>
</evidence>
<dbReference type="InterPro" id="IPR007712">
    <property type="entry name" value="RelE/ParE_toxin"/>
</dbReference>
<dbReference type="RefSeq" id="WP_163303664.1">
    <property type="nucleotide sequence ID" value="NZ_JAAGRQ010000117.1"/>
</dbReference>
<protein>
    <submittedName>
        <fullName evidence="3">Type II toxin-antitoxin system RelE/ParE family toxin</fullName>
    </submittedName>
</protein>
<keyword evidence="2" id="KW-1277">Toxin-antitoxin system</keyword>
<dbReference type="Pfam" id="PF05016">
    <property type="entry name" value="ParE_toxin"/>
    <property type="match status" value="1"/>
</dbReference>
<evidence type="ECO:0000256" key="2">
    <source>
        <dbReference type="ARBA" id="ARBA00022649"/>
    </source>
</evidence>
<reference evidence="3 4" key="1">
    <citation type="submission" date="2020-02" db="EMBL/GenBank/DDBJ databases">
        <title>Comparative genomics of sulfur disproportionating microorganisms.</title>
        <authorList>
            <person name="Ward L.M."/>
            <person name="Bertran E."/>
            <person name="Johnston D.T."/>
        </authorList>
    </citation>
    <scope>NUCLEOTIDE SEQUENCE [LARGE SCALE GENOMIC DNA]</scope>
    <source>
        <strain evidence="3 4">DSM 3696</strain>
    </source>
</reference>
<name>A0A7K3NQT9_9BACT</name>